<dbReference type="InterPro" id="IPR036291">
    <property type="entry name" value="NAD(P)-bd_dom_sf"/>
</dbReference>
<dbReference type="InterPro" id="IPR051276">
    <property type="entry name" value="Saccharopine_DH-like_oxidrdct"/>
</dbReference>
<evidence type="ECO:0000256" key="1">
    <source>
        <dbReference type="ARBA" id="ARBA00038048"/>
    </source>
</evidence>
<dbReference type="InterPro" id="IPR005097">
    <property type="entry name" value="Sacchrp_dh_NADP-bd"/>
</dbReference>
<dbReference type="GO" id="GO:0005739">
    <property type="term" value="C:mitochondrion"/>
    <property type="evidence" value="ECO:0007669"/>
    <property type="project" value="TreeGrafter"/>
</dbReference>
<accession>A0A420YJ67</accession>
<dbReference type="OrthoDB" id="10268090at2759"/>
<proteinExistence type="inferred from homology"/>
<dbReference type="Proteomes" id="UP000275385">
    <property type="component" value="Unassembled WGS sequence"/>
</dbReference>
<comment type="caution">
    <text evidence="4">The sequence shown here is derived from an EMBL/GenBank/DDBJ whole genome shotgun (WGS) entry which is preliminary data.</text>
</comment>
<dbReference type="SUPFAM" id="SSF51735">
    <property type="entry name" value="NAD(P)-binding Rossmann-fold domains"/>
    <property type="match status" value="1"/>
</dbReference>
<dbReference type="AlphaFoldDB" id="A0A420YJ67"/>
<protein>
    <recommendedName>
        <fullName evidence="3">Saccharopine dehydrogenase NADP binding domain-containing protein</fullName>
    </recommendedName>
</protein>
<gene>
    <name evidence="4" type="ORF">DL546_009178</name>
</gene>
<comment type="similarity">
    <text evidence="1">Belongs to the saccharopine dehydrogenase family.</text>
</comment>
<sequence>MPIRKHDRQYDLVVFGATGYTGKFTAENVALNLPTDLKWAVAGRSREKLEKVVSQCKSLNPDRRQPDIEVVNLNGAELAALAKKTFVFITTTGPFGQYGEHAFKACAENGTHYVDVTGEVPFVARMIKKYEAAAKASGAKMFPQSGIESVPSDLLTLSLAKLVRERYDAPLKGVTISIHKLNSAPSGGTLASVLGILDNFTSQELRAAHAPFALSPVPNISPASRPRSIFSLLTGLVTYPTLGLMTTSIAGMTDAAIVERTWGLVQSGSVPGVQPYGPNFSFRQYMKPRNWFTGIFIHYGIGLLYLILATPPLKAVMRKLVFAPGQGPDPHVAKNDEIEFRGIADPDVNGEVREKAFVRCWYQGSMYFLSGLLLAEVAATILEDDLGLGGGIYTPACLGQGFIDRLDAAKFRFESRVIDV</sequence>
<dbReference type="GO" id="GO:0009247">
    <property type="term" value="P:glycolipid biosynthetic process"/>
    <property type="evidence" value="ECO:0007669"/>
    <property type="project" value="TreeGrafter"/>
</dbReference>
<dbReference type="PANTHER" id="PTHR12286:SF5">
    <property type="entry name" value="SACCHAROPINE DEHYDROGENASE-LIKE OXIDOREDUCTASE"/>
    <property type="match status" value="1"/>
</dbReference>
<dbReference type="GO" id="GO:0005886">
    <property type="term" value="C:plasma membrane"/>
    <property type="evidence" value="ECO:0007669"/>
    <property type="project" value="TreeGrafter"/>
</dbReference>
<evidence type="ECO:0000313" key="4">
    <source>
        <dbReference type="EMBL" id="RKU47910.1"/>
    </source>
</evidence>
<dbReference type="Pfam" id="PF03435">
    <property type="entry name" value="Sacchrp_dh_NADP"/>
    <property type="match status" value="1"/>
</dbReference>
<name>A0A420YJ67_9PEZI</name>
<evidence type="ECO:0000256" key="2">
    <source>
        <dbReference type="SAM" id="Phobius"/>
    </source>
</evidence>
<feature type="domain" description="Saccharopine dehydrogenase NADP binding" evidence="3">
    <location>
        <begin position="13"/>
        <end position="138"/>
    </location>
</feature>
<evidence type="ECO:0000259" key="3">
    <source>
        <dbReference type="Pfam" id="PF03435"/>
    </source>
</evidence>
<keyword evidence="2" id="KW-0472">Membrane</keyword>
<organism evidence="4 5">
    <name type="scientific">Coniochaeta pulveracea</name>
    <dbReference type="NCBI Taxonomy" id="177199"/>
    <lineage>
        <taxon>Eukaryota</taxon>
        <taxon>Fungi</taxon>
        <taxon>Dikarya</taxon>
        <taxon>Ascomycota</taxon>
        <taxon>Pezizomycotina</taxon>
        <taxon>Sordariomycetes</taxon>
        <taxon>Sordariomycetidae</taxon>
        <taxon>Coniochaetales</taxon>
        <taxon>Coniochaetaceae</taxon>
        <taxon>Coniochaeta</taxon>
    </lineage>
</organism>
<dbReference type="Gene3D" id="3.40.50.720">
    <property type="entry name" value="NAD(P)-binding Rossmann-like Domain"/>
    <property type="match status" value="1"/>
</dbReference>
<dbReference type="PANTHER" id="PTHR12286">
    <property type="entry name" value="SACCHAROPINE DEHYDROGENASE-LIKE OXIDOREDUCTASE"/>
    <property type="match status" value="1"/>
</dbReference>
<keyword evidence="2" id="KW-0812">Transmembrane</keyword>
<dbReference type="EMBL" id="QVQW01000007">
    <property type="protein sequence ID" value="RKU47910.1"/>
    <property type="molecule type" value="Genomic_DNA"/>
</dbReference>
<keyword evidence="2" id="KW-1133">Transmembrane helix</keyword>
<feature type="transmembrane region" description="Helical" evidence="2">
    <location>
        <begin position="291"/>
        <end position="309"/>
    </location>
</feature>
<reference evidence="4 5" key="1">
    <citation type="submission" date="2018-08" db="EMBL/GenBank/DDBJ databases">
        <title>Draft genome of the lignicolous fungus Coniochaeta pulveracea.</title>
        <authorList>
            <person name="Borstlap C.J."/>
            <person name="De Witt R.N."/>
            <person name="Botha A."/>
            <person name="Volschenk H."/>
        </authorList>
    </citation>
    <scope>NUCLEOTIDE SEQUENCE [LARGE SCALE GENOMIC DNA]</scope>
    <source>
        <strain evidence="4 5">CAB683</strain>
    </source>
</reference>
<keyword evidence="5" id="KW-1185">Reference proteome</keyword>
<evidence type="ECO:0000313" key="5">
    <source>
        <dbReference type="Proteomes" id="UP000275385"/>
    </source>
</evidence>
<dbReference type="GO" id="GO:0005811">
    <property type="term" value="C:lipid droplet"/>
    <property type="evidence" value="ECO:0007669"/>
    <property type="project" value="TreeGrafter"/>
</dbReference>